<dbReference type="InterPro" id="IPR013849">
    <property type="entry name" value="DNA_helicase_Holl-junc_RuvA_I"/>
</dbReference>
<accession>A0A1U7M311</accession>
<evidence type="ECO:0000256" key="4">
    <source>
        <dbReference type="ARBA" id="ARBA00023172"/>
    </source>
</evidence>
<dbReference type="RefSeq" id="WP_075728121.1">
    <property type="nucleotide sequence ID" value="NZ_LTDM01000064.1"/>
</dbReference>
<proteinExistence type="inferred from homology"/>
<evidence type="ECO:0000259" key="8">
    <source>
        <dbReference type="Pfam" id="PF07499"/>
    </source>
</evidence>
<dbReference type="Pfam" id="PF01330">
    <property type="entry name" value="RuvA_N"/>
    <property type="match status" value="1"/>
</dbReference>
<dbReference type="Gene3D" id="1.10.150.20">
    <property type="entry name" value="5' to 3' exonuclease, C-terminal subdomain"/>
    <property type="match status" value="1"/>
</dbReference>
<comment type="caution">
    <text evidence="6">Lacks conserved residue(s) required for the propagation of feature annotation.</text>
</comment>
<comment type="caution">
    <text evidence="9">The sequence shown here is derived from an EMBL/GenBank/DDBJ whole genome shotgun (WGS) entry which is preliminary data.</text>
</comment>
<comment type="function">
    <text evidence="6">The RuvA-RuvB-RuvC complex processes Holliday junction (HJ) DNA during genetic recombination and DNA repair, while the RuvA-RuvB complex plays an important role in the rescue of blocked DNA replication forks via replication fork reversal (RFR). RuvA specifically binds to HJ cruciform DNA, conferring on it an open structure. The RuvB hexamer acts as an ATP-dependent pump, pulling dsDNA into and through the RuvAB complex. HJ branch migration allows RuvC to scan DNA until it finds its consensus sequence, where it cleaves and resolves the cruciform DNA.</text>
</comment>
<evidence type="ECO:0000256" key="1">
    <source>
        <dbReference type="ARBA" id="ARBA00022490"/>
    </source>
</evidence>
<keyword evidence="5 6" id="KW-0234">DNA repair</keyword>
<dbReference type="EMBL" id="LTDM01000064">
    <property type="protein sequence ID" value="OLS01665.1"/>
    <property type="molecule type" value="Genomic_DNA"/>
</dbReference>
<feature type="domain" description="DNA helicase Holliday junction RuvA type" evidence="7">
    <location>
        <begin position="1"/>
        <end position="62"/>
    </location>
</feature>
<name>A0A1U7M311_TISCR</name>
<evidence type="ECO:0000313" key="10">
    <source>
        <dbReference type="Proteomes" id="UP000186112"/>
    </source>
</evidence>
<dbReference type="SUPFAM" id="SSF50249">
    <property type="entry name" value="Nucleic acid-binding proteins"/>
    <property type="match status" value="1"/>
</dbReference>
<dbReference type="GO" id="GO:0006281">
    <property type="term" value="P:DNA repair"/>
    <property type="evidence" value="ECO:0007669"/>
    <property type="project" value="UniProtKB-UniRule"/>
</dbReference>
<sequence length="195" mass="22231">MIEFIIGDIVDIKEDFTIIQNNNIGYKVFSSSNSLRNLEIGKKNQMIYTQLNVREDGLFLFGFITEEEMEMFNLLLRVSKIGPKIGIGILSALNPNQLKLAIMNKDIFTLCKAPGIGKKTAERIVLELKDRIDINIELEIENINSINNGHDEAIEALISLGYSRFEVERSIRNLDVENMEVEEIIRNALKKLSKN</sequence>
<keyword evidence="10" id="KW-1185">Reference proteome</keyword>
<dbReference type="SUPFAM" id="SSF47781">
    <property type="entry name" value="RuvA domain 2-like"/>
    <property type="match status" value="1"/>
</dbReference>
<keyword evidence="9" id="KW-0547">Nucleotide-binding</keyword>
<dbReference type="InterPro" id="IPR036267">
    <property type="entry name" value="RuvA_C_sf"/>
</dbReference>
<dbReference type="SUPFAM" id="SSF46929">
    <property type="entry name" value="DNA helicase RuvA subunit, C-terminal domain"/>
    <property type="match status" value="1"/>
</dbReference>
<dbReference type="GO" id="GO:0005737">
    <property type="term" value="C:cytoplasm"/>
    <property type="evidence" value="ECO:0007669"/>
    <property type="project" value="UniProtKB-SubCell"/>
</dbReference>
<evidence type="ECO:0000259" key="7">
    <source>
        <dbReference type="Pfam" id="PF01330"/>
    </source>
</evidence>
<dbReference type="GO" id="GO:0005524">
    <property type="term" value="F:ATP binding"/>
    <property type="evidence" value="ECO:0007669"/>
    <property type="project" value="InterPro"/>
</dbReference>
<dbReference type="HAMAP" id="MF_00031">
    <property type="entry name" value="DNA_HJ_migration_RuvA"/>
    <property type="match status" value="1"/>
</dbReference>
<dbReference type="GO" id="GO:0000400">
    <property type="term" value="F:four-way junction DNA binding"/>
    <property type="evidence" value="ECO:0007669"/>
    <property type="project" value="UniProtKB-UniRule"/>
</dbReference>
<dbReference type="GO" id="GO:0048476">
    <property type="term" value="C:Holliday junction resolvase complex"/>
    <property type="evidence" value="ECO:0007669"/>
    <property type="project" value="UniProtKB-UniRule"/>
</dbReference>
<evidence type="ECO:0000256" key="3">
    <source>
        <dbReference type="ARBA" id="ARBA00023125"/>
    </source>
</evidence>
<dbReference type="Gene3D" id="2.40.50.140">
    <property type="entry name" value="Nucleic acid-binding proteins"/>
    <property type="match status" value="1"/>
</dbReference>
<comment type="domain">
    <text evidence="6">Has three domains with a flexible linker between the domains II and III and assumes an 'L' shape. Domain III is highly mobile and contacts RuvB.</text>
</comment>
<dbReference type="Pfam" id="PF07499">
    <property type="entry name" value="RuvA_C"/>
    <property type="match status" value="1"/>
</dbReference>
<keyword evidence="3 6" id="KW-0238">DNA-binding</keyword>
<dbReference type="GO" id="GO:0009379">
    <property type="term" value="C:Holliday junction helicase complex"/>
    <property type="evidence" value="ECO:0007669"/>
    <property type="project" value="InterPro"/>
</dbReference>
<comment type="subcellular location">
    <subcellularLocation>
        <location evidence="6">Cytoplasm</location>
    </subcellularLocation>
</comment>
<dbReference type="GO" id="GO:0006310">
    <property type="term" value="P:DNA recombination"/>
    <property type="evidence" value="ECO:0007669"/>
    <property type="project" value="UniProtKB-UniRule"/>
</dbReference>
<dbReference type="GO" id="GO:0016787">
    <property type="term" value="F:hydrolase activity"/>
    <property type="evidence" value="ECO:0007669"/>
    <property type="project" value="UniProtKB-KW"/>
</dbReference>
<dbReference type="CDD" id="cd14332">
    <property type="entry name" value="UBA_RuvA_C"/>
    <property type="match status" value="1"/>
</dbReference>
<evidence type="ECO:0000313" key="9">
    <source>
        <dbReference type="EMBL" id="OLS01665.1"/>
    </source>
</evidence>
<keyword evidence="9" id="KW-0067">ATP-binding</keyword>
<evidence type="ECO:0000256" key="5">
    <source>
        <dbReference type="ARBA" id="ARBA00023204"/>
    </source>
</evidence>
<evidence type="ECO:0000256" key="2">
    <source>
        <dbReference type="ARBA" id="ARBA00022763"/>
    </source>
</evidence>
<keyword evidence="4 6" id="KW-0233">DNA recombination</keyword>
<keyword evidence="9" id="KW-0347">Helicase</keyword>
<organism evidence="9 10">
    <name type="scientific">Tissierella creatinophila DSM 6911</name>
    <dbReference type="NCBI Taxonomy" id="1123403"/>
    <lineage>
        <taxon>Bacteria</taxon>
        <taxon>Bacillati</taxon>
        <taxon>Bacillota</taxon>
        <taxon>Tissierellia</taxon>
        <taxon>Tissierellales</taxon>
        <taxon>Tissierellaceae</taxon>
        <taxon>Tissierella</taxon>
    </lineage>
</organism>
<dbReference type="InterPro" id="IPR011114">
    <property type="entry name" value="RuvA_C"/>
</dbReference>
<evidence type="ECO:0000256" key="6">
    <source>
        <dbReference type="HAMAP-Rule" id="MF_00031"/>
    </source>
</evidence>
<feature type="region of interest" description="Domain III" evidence="6">
    <location>
        <begin position="143"/>
        <end position="195"/>
    </location>
</feature>
<comment type="subunit">
    <text evidence="6">Homotetramer. Forms an RuvA(8)-RuvB(12)-Holliday junction (HJ) complex. HJ DNA is sandwiched between 2 RuvA tetramers; dsDNA enters through RuvA and exits via RuvB. An RuvB hexamer assembles on each DNA strand where it exits the tetramer. Each RuvB hexamer is contacted by two RuvA subunits (via domain III) on 2 adjacent RuvB subunits; this complex drives branch migration. In the full resolvosome a probable DNA-RuvA(4)-RuvB(12)-RuvC(2) complex forms which resolves the HJ.</text>
</comment>
<dbReference type="NCBIfam" id="TIGR00084">
    <property type="entry name" value="ruvA"/>
    <property type="match status" value="1"/>
</dbReference>
<dbReference type="InterPro" id="IPR012340">
    <property type="entry name" value="NA-bd_OB-fold"/>
</dbReference>
<dbReference type="AlphaFoldDB" id="A0A1U7M311"/>
<keyword evidence="9" id="KW-0378">Hydrolase</keyword>
<dbReference type="OrthoDB" id="5293449at2"/>
<keyword evidence="1 6" id="KW-0963">Cytoplasm</keyword>
<gene>
    <name evidence="6 9" type="primary">ruvA</name>
    <name evidence="9" type="ORF">TICRE_22650</name>
</gene>
<protein>
    <recommendedName>
        <fullName evidence="6">Holliday junction branch migration complex subunit RuvA</fullName>
    </recommendedName>
</protein>
<comment type="similarity">
    <text evidence="6">Belongs to the RuvA family.</text>
</comment>
<dbReference type="InterPro" id="IPR010994">
    <property type="entry name" value="RuvA_2-like"/>
</dbReference>
<keyword evidence="2 6" id="KW-0227">DNA damage</keyword>
<dbReference type="Proteomes" id="UP000186112">
    <property type="component" value="Unassembled WGS sequence"/>
</dbReference>
<reference evidence="9 10" key="1">
    <citation type="submission" date="2016-02" db="EMBL/GenBank/DDBJ databases">
        <title>Genome sequence of Tissierella creatinophila DSM 6911.</title>
        <authorList>
            <person name="Poehlein A."/>
            <person name="Daniel R."/>
        </authorList>
    </citation>
    <scope>NUCLEOTIDE SEQUENCE [LARGE SCALE GENOMIC DNA]</scope>
    <source>
        <strain evidence="9 10">DSM 6911</strain>
    </source>
</reference>
<dbReference type="InterPro" id="IPR000085">
    <property type="entry name" value="RuvA"/>
</dbReference>
<dbReference type="Pfam" id="PF14520">
    <property type="entry name" value="HHH_5"/>
    <property type="match status" value="1"/>
</dbReference>
<dbReference type="Gene3D" id="1.10.8.10">
    <property type="entry name" value="DNA helicase RuvA subunit, C-terminal domain"/>
    <property type="match status" value="1"/>
</dbReference>
<feature type="domain" description="Holliday junction DNA helicase RuvA C-terminal" evidence="8">
    <location>
        <begin position="150"/>
        <end position="193"/>
    </location>
</feature>
<dbReference type="GO" id="GO:0009378">
    <property type="term" value="F:four-way junction helicase activity"/>
    <property type="evidence" value="ECO:0007669"/>
    <property type="project" value="InterPro"/>
</dbReference>
<feature type="region of interest" description="Domain I" evidence="6">
    <location>
        <begin position="1"/>
        <end position="64"/>
    </location>
</feature>